<dbReference type="EMBL" id="CP013264">
    <property type="protein sequence ID" value="ALR21882.1"/>
    <property type="molecule type" value="Genomic_DNA"/>
</dbReference>
<feature type="region of interest" description="Disordered" evidence="1">
    <location>
        <begin position="1"/>
        <end position="24"/>
    </location>
</feature>
<feature type="region of interest" description="Disordered" evidence="1">
    <location>
        <begin position="181"/>
        <end position="201"/>
    </location>
</feature>
<dbReference type="InterPro" id="IPR048683">
    <property type="entry name" value="Sf6_terminase"/>
</dbReference>
<dbReference type="Gene3D" id="1.10.10.60">
    <property type="entry name" value="Homeodomain-like"/>
    <property type="match status" value="1"/>
</dbReference>
<dbReference type="AlphaFoldDB" id="A0A0S3F2H2"/>
<dbReference type="Proteomes" id="UP000056968">
    <property type="component" value="Chromosome"/>
</dbReference>
<dbReference type="STRING" id="1332080.ATN00_17890"/>
<keyword evidence="3" id="KW-1185">Reference proteome</keyword>
<evidence type="ECO:0000256" key="1">
    <source>
        <dbReference type="SAM" id="MobiDB-lite"/>
    </source>
</evidence>
<evidence type="ECO:0000313" key="2">
    <source>
        <dbReference type="EMBL" id="ALR21882.1"/>
    </source>
</evidence>
<protein>
    <submittedName>
        <fullName evidence="2">Uncharacterized protein</fullName>
    </submittedName>
</protein>
<dbReference type="KEGG" id="sbd:ATN00_17890"/>
<organism evidence="2 3">
    <name type="scientific">Sphingobium baderi</name>
    <dbReference type="NCBI Taxonomy" id="1332080"/>
    <lineage>
        <taxon>Bacteria</taxon>
        <taxon>Pseudomonadati</taxon>
        <taxon>Pseudomonadota</taxon>
        <taxon>Alphaproteobacteria</taxon>
        <taxon>Sphingomonadales</taxon>
        <taxon>Sphingomonadaceae</taxon>
        <taxon>Sphingobium</taxon>
    </lineage>
</organism>
<accession>A0A0S3F2H2</accession>
<evidence type="ECO:0000313" key="3">
    <source>
        <dbReference type="Proteomes" id="UP000056968"/>
    </source>
</evidence>
<sequence>MAQRKQRSATTREKISISQSVASEARGKDISTVARQNLLISPTESWRELTVEDKEIVANRLYGGESVSMICKDLGIDPGHIYRACYLDDEYAQRIAIARTIGQHALVDQLWEIPFRTDMSSADKHLLSDNIKWAAARIAKSSQSPLGNYNERTEVHERTETVQIVLPSEFNGIEGDFTVVSKPESQQTSQGPCGIADSKKR</sequence>
<proteinExistence type="predicted"/>
<reference evidence="2 3" key="1">
    <citation type="submission" date="2015-11" db="EMBL/GenBank/DDBJ databases">
        <title>A Two-component Flavoprotein Monooxygenase System MeaXY Responsible for para-Hydroxylation of 2-Methyl-6-ethylaniline and 2,6-Diethylaniline in Sphingobium baderi DE-13.</title>
        <authorList>
            <person name="Cheng M."/>
            <person name="Meng Q."/>
            <person name="Yang Y."/>
            <person name="Chu C."/>
            <person name="Yan X."/>
            <person name="He J."/>
            <person name="Li S."/>
        </authorList>
    </citation>
    <scope>NUCLEOTIDE SEQUENCE [LARGE SCALE GENOMIC DNA]</scope>
    <source>
        <strain evidence="2 3">DE-13</strain>
    </source>
</reference>
<dbReference type="Pfam" id="PF20901">
    <property type="entry name" value="Sf6_terminase"/>
    <property type="match status" value="1"/>
</dbReference>
<gene>
    <name evidence="2" type="ORF">ATN00_17890</name>
</gene>
<name>A0A0S3F2H2_9SPHN</name>